<proteinExistence type="predicted"/>
<reference evidence="2" key="1">
    <citation type="journal article" date="2020" name="Stud. Mycol.">
        <title>101 Dothideomycetes genomes: a test case for predicting lifestyles and emergence of pathogens.</title>
        <authorList>
            <person name="Haridas S."/>
            <person name="Albert R."/>
            <person name="Binder M."/>
            <person name="Bloem J."/>
            <person name="Labutti K."/>
            <person name="Salamov A."/>
            <person name="Andreopoulos B."/>
            <person name="Baker S."/>
            <person name="Barry K."/>
            <person name="Bills G."/>
            <person name="Bluhm B."/>
            <person name="Cannon C."/>
            <person name="Castanera R."/>
            <person name="Culley D."/>
            <person name="Daum C."/>
            <person name="Ezra D."/>
            <person name="Gonzalez J."/>
            <person name="Henrissat B."/>
            <person name="Kuo A."/>
            <person name="Liang C."/>
            <person name="Lipzen A."/>
            <person name="Lutzoni F."/>
            <person name="Magnuson J."/>
            <person name="Mondo S."/>
            <person name="Nolan M."/>
            <person name="Ohm R."/>
            <person name="Pangilinan J."/>
            <person name="Park H.-J."/>
            <person name="Ramirez L."/>
            <person name="Alfaro M."/>
            <person name="Sun H."/>
            <person name="Tritt A."/>
            <person name="Yoshinaga Y."/>
            <person name="Zwiers L.-H."/>
            <person name="Turgeon B."/>
            <person name="Goodwin S."/>
            <person name="Spatafora J."/>
            <person name="Crous P."/>
            <person name="Grigoriev I."/>
        </authorList>
    </citation>
    <scope>NUCLEOTIDE SEQUENCE</scope>
    <source>
        <strain evidence="2">CBS 207.26</strain>
    </source>
</reference>
<evidence type="ECO:0000313" key="2">
    <source>
        <dbReference type="EMBL" id="KAF2185621.1"/>
    </source>
</evidence>
<dbReference type="Proteomes" id="UP000800200">
    <property type="component" value="Unassembled WGS sequence"/>
</dbReference>
<feature type="non-terminal residue" evidence="2">
    <location>
        <position position="1"/>
    </location>
</feature>
<organism evidence="2 3">
    <name type="scientific">Zopfia rhizophila CBS 207.26</name>
    <dbReference type="NCBI Taxonomy" id="1314779"/>
    <lineage>
        <taxon>Eukaryota</taxon>
        <taxon>Fungi</taxon>
        <taxon>Dikarya</taxon>
        <taxon>Ascomycota</taxon>
        <taxon>Pezizomycotina</taxon>
        <taxon>Dothideomycetes</taxon>
        <taxon>Dothideomycetes incertae sedis</taxon>
        <taxon>Zopfiaceae</taxon>
        <taxon>Zopfia</taxon>
    </lineage>
</organism>
<keyword evidence="1" id="KW-0812">Transmembrane</keyword>
<dbReference type="EMBL" id="ML994633">
    <property type="protein sequence ID" value="KAF2185621.1"/>
    <property type="molecule type" value="Genomic_DNA"/>
</dbReference>
<keyword evidence="1" id="KW-1133">Transmembrane helix</keyword>
<gene>
    <name evidence="2" type="ORF">K469DRAFT_778670</name>
</gene>
<feature type="non-terminal residue" evidence="2">
    <location>
        <position position="140"/>
    </location>
</feature>
<evidence type="ECO:0000256" key="1">
    <source>
        <dbReference type="SAM" id="Phobius"/>
    </source>
</evidence>
<name>A0A6A6E104_9PEZI</name>
<protein>
    <submittedName>
        <fullName evidence="2">Uncharacterized protein</fullName>
    </submittedName>
</protein>
<keyword evidence="3" id="KW-1185">Reference proteome</keyword>
<feature type="transmembrane region" description="Helical" evidence="1">
    <location>
        <begin position="54"/>
        <end position="75"/>
    </location>
</feature>
<dbReference type="AlphaFoldDB" id="A0A6A6E104"/>
<feature type="transmembrane region" description="Helical" evidence="1">
    <location>
        <begin position="27"/>
        <end position="48"/>
    </location>
</feature>
<sequence length="140" mass="15924">LNFRQLPLNVGASRRRIDSGRVVDPTLLYYFAILLVALNNCLTAIFSVEDPATLYLLLISLLAFLPPLPSVSDICKILLSLLKLSCLCNSTLQVAIELTFNNWFTYSSSHFDIVALLDCRNRRVRCRRTGRAHIAVNRWR</sequence>
<accession>A0A6A6E104</accession>
<keyword evidence="1" id="KW-0472">Membrane</keyword>
<evidence type="ECO:0000313" key="3">
    <source>
        <dbReference type="Proteomes" id="UP000800200"/>
    </source>
</evidence>